<dbReference type="InterPro" id="IPR013655">
    <property type="entry name" value="PAS_fold_3"/>
</dbReference>
<dbReference type="PANTHER" id="PTHR43304">
    <property type="entry name" value="PHYTOCHROME-LIKE PROTEIN CPH1"/>
    <property type="match status" value="1"/>
</dbReference>
<dbReference type="Gene3D" id="1.10.287.130">
    <property type="match status" value="1"/>
</dbReference>
<protein>
    <recommendedName>
        <fullName evidence="2">histidine kinase</fullName>
        <ecNumber evidence="2">2.7.13.3</ecNumber>
    </recommendedName>
</protein>
<comment type="catalytic activity">
    <reaction evidence="1">
        <text>ATP + protein L-histidine = ADP + protein N-phospho-L-histidine.</text>
        <dbReference type="EC" id="2.7.13.3"/>
    </reaction>
</comment>
<evidence type="ECO:0000313" key="11">
    <source>
        <dbReference type="Proteomes" id="UP000830729"/>
    </source>
</evidence>
<evidence type="ECO:0000256" key="2">
    <source>
        <dbReference type="ARBA" id="ARBA00012438"/>
    </source>
</evidence>
<feature type="domain" description="PAC" evidence="9">
    <location>
        <begin position="372"/>
        <end position="424"/>
    </location>
</feature>
<dbReference type="AlphaFoldDB" id="A0A8U0HY98"/>
<dbReference type="SMART" id="SM00086">
    <property type="entry name" value="PAC"/>
    <property type="match status" value="4"/>
</dbReference>
<feature type="domain" description="Histidine kinase" evidence="7">
    <location>
        <begin position="681"/>
        <end position="872"/>
    </location>
</feature>
<dbReference type="NCBIfam" id="TIGR00229">
    <property type="entry name" value="sensory_box"/>
    <property type="match status" value="5"/>
</dbReference>
<dbReference type="PROSITE" id="PS50112">
    <property type="entry name" value="PAS"/>
    <property type="match status" value="2"/>
</dbReference>
<gene>
    <name evidence="10" type="ORF">M0R89_07520</name>
</gene>
<dbReference type="Pfam" id="PF08447">
    <property type="entry name" value="PAS_3"/>
    <property type="match status" value="2"/>
</dbReference>
<dbReference type="InterPro" id="IPR005467">
    <property type="entry name" value="His_kinase_dom"/>
</dbReference>
<accession>A0A8U0HY98</accession>
<reference evidence="10 11" key="1">
    <citation type="submission" date="2022-04" db="EMBL/GenBank/DDBJ databases">
        <title>Diverse halophilic archaea isolated from saline environments.</title>
        <authorList>
            <person name="Cui H.-L."/>
        </authorList>
    </citation>
    <scope>NUCLEOTIDE SEQUENCE [LARGE SCALE GENOMIC DNA]</scope>
    <source>
        <strain evidence="10 11">XZYJT49</strain>
    </source>
</reference>
<keyword evidence="4" id="KW-0808">Transferase</keyword>
<dbReference type="InterPro" id="IPR035965">
    <property type="entry name" value="PAS-like_dom_sf"/>
</dbReference>
<organism evidence="10 11">
    <name type="scientific">Halorussus limi</name>
    <dbReference type="NCBI Taxonomy" id="2938695"/>
    <lineage>
        <taxon>Archaea</taxon>
        <taxon>Methanobacteriati</taxon>
        <taxon>Methanobacteriota</taxon>
        <taxon>Stenosarchaea group</taxon>
        <taxon>Halobacteria</taxon>
        <taxon>Halobacteriales</taxon>
        <taxon>Haladaptataceae</taxon>
        <taxon>Halorussus</taxon>
    </lineage>
</organism>
<proteinExistence type="predicted"/>
<dbReference type="SMART" id="SM00388">
    <property type="entry name" value="HisKA"/>
    <property type="match status" value="1"/>
</dbReference>
<name>A0A8U0HY98_9EURY</name>
<dbReference type="PROSITE" id="PS50109">
    <property type="entry name" value="HIS_KIN"/>
    <property type="match status" value="1"/>
</dbReference>
<keyword evidence="11" id="KW-1185">Reference proteome</keyword>
<dbReference type="SUPFAM" id="SSF55874">
    <property type="entry name" value="ATPase domain of HSP90 chaperone/DNA topoisomerase II/histidine kinase"/>
    <property type="match status" value="1"/>
</dbReference>
<dbReference type="SUPFAM" id="SSF47384">
    <property type="entry name" value="Homodimeric domain of signal transducing histidine kinase"/>
    <property type="match status" value="1"/>
</dbReference>
<feature type="compositionally biased region" description="Basic and acidic residues" evidence="6">
    <location>
        <begin position="154"/>
        <end position="166"/>
    </location>
</feature>
<sequence length="881" mass="99178">MNERAETSETVFWGDTDDTEALRRYRTLVNAIDGGIYQLDAEGRFVAVNDGIVELTGYGREELLGEHVSLLLGDGSSATERVLTTPTDDSERLELPVRTAEGDRVRCEVRMTPLEADGTVQGAVGVVHETTDRRRTGERLGESDRRPNRTQSSESERESRRTESRPEVAASIGSVGTWTWDVRENVVTADERLPELHGMDPAEAETGVPIEEFFDSIHEGDRKRVRKRLDEAVEETGEFETEYRVTDADGDARWVTSRGAVERGDGETLRVNGATGDITERKEAEAELKRVTAEAEQQERLYETIISSTPDLIYAFDLDYRFTFANDAVLEMWGQTREESIGKTLREIGYEPWHAEMHEREIDEVIETKEPVRGEVTFPHAEHGRRVYDYIFAPVLDDDGEVEAIAGTTRDVTERKRAEEAHKESERRFRALVTASSDVVYRMSPDWSEMHELEGKEFLTDTDESTSDWVEKYIHPDDRPRVAEAIDEAIRTKSIFELEHRVERDDGGVGWTFSRAVPMLNEDGEIDEWIGMASDITERKQRERALEESERRYRTLAENFPNGAVGVYDRSLRLTLTEGSVLGDTLPTAERLEGNRIPEVFPTETAGELEPMFRAAVEEGETGKTTTEFAGRNWQVWAAPLRDADGEVFAGLSFVQDITEQVERERELEERTERLDKFASMLAHELRNPVTIGQIYSQQLPDDADAEAVEYVTEAFDRIESMIDVMLVLTRGSDAVGERTPVELADAAREAWDDVDAPEATLEIGVDRTIQADETYVQHLFRNLLENAVKHGGRDVTITVGDIPTGDGFYVADDGPGVPAEDRDTVFQAGYTTAEQEGTGLGLAFVRELAEVYDWTCSVTESEAGGARFEFTSTDRDPQRT</sequence>
<evidence type="ECO:0000256" key="4">
    <source>
        <dbReference type="ARBA" id="ARBA00022679"/>
    </source>
</evidence>
<dbReference type="Gene3D" id="2.10.70.100">
    <property type="match status" value="1"/>
</dbReference>
<feature type="compositionally biased region" description="Basic and acidic residues" evidence="6">
    <location>
        <begin position="129"/>
        <end position="147"/>
    </location>
</feature>
<feature type="domain" description="PAC" evidence="9">
    <location>
        <begin position="239"/>
        <end position="290"/>
    </location>
</feature>
<feature type="domain" description="PAC" evidence="9">
    <location>
        <begin position="607"/>
        <end position="670"/>
    </location>
</feature>
<feature type="region of interest" description="Disordered" evidence="6">
    <location>
        <begin position="121"/>
        <end position="170"/>
    </location>
</feature>
<evidence type="ECO:0000259" key="9">
    <source>
        <dbReference type="PROSITE" id="PS50113"/>
    </source>
</evidence>
<dbReference type="CDD" id="cd00130">
    <property type="entry name" value="PAS"/>
    <property type="match status" value="4"/>
</dbReference>
<evidence type="ECO:0000256" key="6">
    <source>
        <dbReference type="SAM" id="MobiDB-lite"/>
    </source>
</evidence>
<dbReference type="InterPro" id="IPR003594">
    <property type="entry name" value="HATPase_dom"/>
</dbReference>
<dbReference type="GeneID" id="72185037"/>
<dbReference type="Pfam" id="PF08448">
    <property type="entry name" value="PAS_4"/>
    <property type="match status" value="3"/>
</dbReference>
<evidence type="ECO:0000256" key="5">
    <source>
        <dbReference type="ARBA" id="ARBA00022777"/>
    </source>
</evidence>
<dbReference type="SMART" id="SM00091">
    <property type="entry name" value="PAS"/>
    <property type="match status" value="3"/>
</dbReference>
<dbReference type="SMART" id="SM00387">
    <property type="entry name" value="HATPase_c"/>
    <property type="match status" value="1"/>
</dbReference>
<dbReference type="InterPro" id="IPR036097">
    <property type="entry name" value="HisK_dim/P_sf"/>
</dbReference>
<dbReference type="KEGG" id="halx:M0R89_07520"/>
<dbReference type="EMBL" id="CP096659">
    <property type="protein sequence ID" value="UPV75897.1"/>
    <property type="molecule type" value="Genomic_DNA"/>
</dbReference>
<dbReference type="InterPro" id="IPR013656">
    <property type="entry name" value="PAS_4"/>
</dbReference>
<dbReference type="InterPro" id="IPR000700">
    <property type="entry name" value="PAS-assoc_C"/>
</dbReference>
<dbReference type="GO" id="GO:0000155">
    <property type="term" value="F:phosphorelay sensor kinase activity"/>
    <property type="evidence" value="ECO:0007669"/>
    <property type="project" value="InterPro"/>
</dbReference>
<dbReference type="PANTHER" id="PTHR43304:SF1">
    <property type="entry name" value="PAC DOMAIN-CONTAINING PROTEIN"/>
    <property type="match status" value="1"/>
</dbReference>
<feature type="domain" description="PAC" evidence="9">
    <location>
        <begin position="496"/>
        <end position="548"/>
    </location>
</feature>
<dbReference type="EC" id="2.7.13.3" evidence="2"/>
<dbReference type="RefSeq" id="WP_248651934.1">
    <property type="nucleotide sequence ID" value="NZ_CP096659.1"/>
</dbReference>
<evidence type="ECO:0000259" key="8">
    <source>
        <dbReference type="PROSITE" id="PS50112"/>
    </source>
</evidence>
<dbReference type="Gene3D" id="3.30.565.10">
    <property type="entry name" value="Histidine kinase-like ATPase, C-terminal domain"/>
    <property type="match status" value="1"/>
</dbReference>
<evidence type="ECO:0000256" key="3">
    <source>
        <dbReference type="ARBA" id="ARBA00022553"/>
    </source>
</evidence>
<dbReference type="SUPFAM" id="SSF55785">
    <property type="entry name" value="PYP-like sensor domain (PAS domain)"/>
    <property type="match status" value="5"/>
</dbReference>
<dbReference type="InterPro" id="IPR001610">
    <property type="entry name" value="PAC"/>
</dbReference>
<dbReference type="Pfam" id="PF02518">
    <property type="entry name" value="HATPase_c"/>
    <property type="match status" value="1"/>
</dbReference>
<dbReference type="InterPro" id="IPR036890">
    <property type="entry name" value="HATPase_C_sf"/>
</dbReference>
<dbReference type="InterPro" id="IPR000014">
    <property type="entry name" value="PAS"/>
</dbReference>
<evidence type="ECO:0000256" key="1">
    <source>
        <dbReference type="ARBA" id="ARBA00000085"/>
    </source>
</evidence>
<dbReference type="Pfam" id="PF00512">
    <property type="entry name" value="HisKA"/>
    <property type="match status" value="1"/>
</dbReference>
<keyword evidence="5" id="KW-0418">Kinase</keyword>
<dbReference type="CDD" id="cd00082">
    <property type="entry name" value="HisKA"/>
    <property type="match status" value="1"/>
</dbReference>
<dbReference type="InterPro" id="IPR052162">
    <property type="entry name" value="Sensor_kinase/Photoreceptor"/>
</dbReference>
<dbReference type="InterPro" id="IPR003661">
    <property type="entry name" value="HisK_dim/P_dom"/>
</dbReference>
<dbReference type="PROSITE" id="PS50113">
    <property type="entry name" value="PAC"/>
    <property type="match status" value="4"/>
</dbReference>
<dbReference type="Gene3D" id="3.30.450.20">
    <property type="entry name" value="PAS domain"/>
    <property type="match status" value="5"/>
</dbReference>
<keyword evidence="3" id="KW-0597">Phosphoprotein</keyword>
<evidence type="ECO:0000313" key="10">
    <source>
        <dbReference type="EMBL" id="UPV75897.1"/>
    </source>
</evidence>
<dbReference type="Proteomes" id="UP000830729">
    <property type="component" value="Chromosome"/>
</dbReference>
<evidence type="ECO:0000259" key="7">
    <source>
        <dbReference type="PROSITE" id="PS50109"/>
    </source>
</evidence>
<feature type="domain" description="PAS" evidence="8">
    <location>
        <begin position="298"/>
        <end position="369"/>
    </location>
</feature>
<feature type="domain" description="PAS" evidence="8">
    <location>
        <begin position="21"/>
        <end position="90"/>
    </location>
</feature>